<organism evidence="2 3">
    <name type="scientific">Roridomyces roridus</name>
    <dbReference type="NCBI Taxonomy" id="1738132"/>
    <lineage>
        <taxon>Eukaryota</taxon>
        <taxon>Fungi</taxon>
        <taxon>Dikarya</taxon>
        <taxon>Basidiomycota</taxon>
        <taxon>Agaricomycotina</taxon>
        <taxon>Agaricomycetes</taxon>
        <taxon>Agaricomycetidae</taxon>
        <taxon>Agaricales</taxon>
        <taxon>Marasmiineae</taxon>
        <taxon>Mycenaceae</taxon>
        <taxon>Roridomyces</taxon>
    </lineage>
</organism>
<keyword evidence="1" id="KW-0175">Coiled coil</keyword>
<dbReference type="InterPro" id="IPR032675">
    <property type="entry name" value="LRR_dom_sf"/>
</dbReference>
<evidence type="ECO:0000313" key="2">
    <source>
        <dbReference type="EMBL" id="KAJ7622349.1"/>
    </source>
</evidence>
<dbReference type="Gene3D" id="3.80.10.10">
    <property type="entry name" value="Ribonuclease Inhibitor"/>
    <property type="match status" value="1"/>
</dbReference>
<evidence type="ECO:0000313" key="3">
    <source>
        <dbReference type="Proteomes" id="UP001221142"/>
    </source>
</evidence>
<reference evidence="2" key="1">
    <citation type="submission" date="2023-03" db="EMBL/GenBank/DDBJ databases">
        <title>Massive genome expansion in bonnet fungi (Mycena s.s.) driven by repeated elements and novel gene families across ecological guilds.</title>
        <authorList>
            <consortium name="Lawrence Berkeley National Laboratory"/>
            <person name="Harder C.B."/>
            <person name="Miyauchi S."/>
            <person name="Viragh M."/>
            <person name="Kuo A."/>
            <person name="Thoen E."/>
            <person name="Andreopoulos B."/>
            <person name="Lu D."/>
            <person name="Skrede I."/>
            <person name="Drula E."/>
            <person name="Henrissat B."/>
            <person name="Morin E."/>
            <person name="Kohler A."/>
            <person name="Barry K."/>
            <person name="LaButti K."/>
            <person name="Morin E."/>
            <person name="Salamov A."/>
            <person name="Lipzen A."/>
            <person name="Mereny Z."/>
            <person name="Hegedus B."/>
            <person name="Baldrian P."/>
            <person name="Stursova M."/>
            <person name="Weitz H."/>
            <person name="Taylor A."/>
            <person name="Grigoriev I.V."/>
            <person name="Nagy L.G."/>
            <person name="Martin F."/>
            <person name="Kauserud H."/>
        </authorList>
    </citation>
    <scope>NUCLEOTIDE SEQUENCE</scope>
    <source>
        <strain evidence="2">9284</strain>
    </source>
</reference>
<dbReference type="Proteomes" id="UP001221142">
    <property type="component" value="Unassembled WGS sequence"/>
</dbReference>
<proteinExistence type="predicted"/>
<comment type="caution">
    <text evidence="2">The sequence shown here is derived from an EMBL/GenBank/DDBJ whole genome shotgun (WGS) entry which is preliminary data.</text>
</comment>
<dbReference type="AlphaFoldDB" id="A0AAD7FII4"/>
<keyword evidence="3" id="KW-1185">Reference proteome</keyword>
<dbReference type="EMBL" id="JARKIF010000015">
    <property type="protein sequence ID" value="KAJ7622349.1"/>
    <property type="molecule type" value="Genomic_DNA"/>
</dbReference>
<sequence>MIRSGLAEQSSQQLAACPMFAIFSKLRKRCLTAFWKKSAGLAARRRRNIDNSPPTEPQAEEVRLRIRDIKSLKSKADVERVQITGEIEALTRRLDAASLESATLQEQITSLEGIISPLRCFPAELLSNIFKVCLASALASSLYRSDDVLQPPNIFGRICSRWRAVALGTPQLWRAIELPNLRKPLHGGHIAAMAERSRPCLLRLNISILCPEPLGTPLASIWSLCSRLQSSTVKASPEYFQPLVGMTSDMFPSLETLVLTVVRYIPGKIWYGRTPHEQIVGTIDAFRTAPLLTSVDLFGWKQLSNEESFPWSQLTGIRLQADGVERLRQIIRLCGQLETLDLCWSTEAPYDPEATKARRSEIVRSAIVLGGLSLPGLRRISLQGGYEEIQGLNELYDRGPFELDALELGERSPYEAQELISLFHRTTSVRKLCLHDGIRADRDLWNVLTYSKEHDTLLPNLEELTVSDVQIKHTDNFAAMLESSWWPEHSEESKDSNGYRPMSRLRRVTVRGELVDGLRGKLDGAFGECVHPYEPSNSDSDF</sequence>
<gene>
    <name evidence="2" type="ORF">FB45DRAFT_1006299</name>
</gene>
<protein>
    <recommendedName>
        <fullName evidence="4">F-box domain-containing protein</fullName>
    </recommendedName>
</protein>
<evidence type="ECO:0000256" key="1">
    <source>
        <dbReference type="SAM" id="Coils"/>
    </source>
</evidence>
<accession>A0AAD7FII4</accession>
<name>A0AAD7FII4_9AGAR</name>
<feature type="coiled-coil region" evidence="1">
    <location>
        <begin position="80"/>
        <end position="107"/>
    </location>
</feature>
<evidence type="ECO:0008006" key="4">
    <source>
        <dbReference type="Google" id="ProtNLM"/>
    </source>
</evidence>